<dbReference type="Proteomes" id="UP000314294">
    <property type="component" value="Unassembled WGS sequence"/>
</dbReference>
<comment type="caution">
    <text evidence="1">The sequence shown here is derived from an EMBL/GenBank/DDBJ whole genome shotgun (WGS) entry which is preliminary data.</text>
</comment>
<evidence type="ECO:0000313" key="1">
    <source>
        <dbReference type="EMBL" id="TNN71469.1"/>
    </source>
</evidence>
<keyword evidence="2" id="KW-1185">Reference proteome</keyword>
<proteinExistence type="predicted"/>
<name>A0A4Z2I041_9TELE</name>
<sequence>MKGVSTLSEECWYCSMQPLLFLISSSSSLSHVDLPHKGTRQPLIWLSSGSATSISRGRRGIHTLISSWAVRKPKSQPRVSLKPPRNINYICRVPVPVVLRGRRERGTSPTGERNELIKSVVKLTYLEDILLRRPTAGVVGHIGDGAIGLHRQSSQRYRHRLPRQDGSIQDISVLGGKEGRIKIRMMPTSLTFPGNSRRQETV</sequence>
<dbReference type="OrthoDB" id="10691076at2759"/>
<accession>A0A4Z2I041</accession>
<reference evidence="1 2" key="1">
    <citation type="submission" date="2019-03" db="EMBL/GenBank/DDBJ databases">
        <title>First draft genome of Liparis tanakae, snailfish: a comprehensive survey of snailfish specific genes.</title>
        <authorList>
            <person name="Kim W."/>
            <person name="Song I."/>
            <person name="Jeong J.-H."/>
            <person name="Kim D."/>
            <person name="Kim S."/>
            <person name="Ryu S."/>
            <person name="Song J.Y."/>
            <person name="Lee S.K."/>
        </authorList>
    </citation>
    <scope>NUCLEOTIDE SEQUENCE [LARGE SCALE GENOMIC DNA]</scope>
    <source>
        <tissue evidence="1">Muscle</tissue>
    </source>
</reference>
<dbReference type="EMBL" id="SRLO01000149">
    <property type="protein sequence ID" value="TNN71469.1"/>
    <property type="molecule type" value="Genomic_DNA"/>
</dbReference>
<organism evidence="1 2">
    <name type="scientific">Liparis tanakae</name>
    <name type="common">Tanaka's snailfish</name>
    <dbReference type="NCBI Taxonomy" id="230148"/>
    <lineage>
        <taxon>Eukaryota</taxon>
        <taxon>Metazoa</taxon>
        <taxon>Chordata</taxon>
        <taxon>Craniata</taxon>
        <taxon>Vertebrata</taxon>
        <taxon>Euteleostomi</taxon>
        <taxon>Actinopterygii</taxon>
        <taxon>Neopterygii</taxon>
        <taxon>Teleostei</taxon>
        <taxon>Neoteleostei</taxon>
        <taxon>Acanthomorphata</taxon>
        <taxon>Eupercaria</taxon>
        <taxon>Perciformes</taxon>
        <taxon>Cottioidei</taxon>
        <taxon>Cottales</taxon>
        <taxon>Liparidae</taxon>
        <taxon>Liparis</taxon>
    </lineage>
</organism>
<gene>
    <name evidence="1" type="ORF">EYF80_018303</name>
</gene>
<dbReference type="AlphaFoldDB" id="A0A4Z2I041"/>
<evidence type="ECO:0000313" key="2">
    <source>
        <dbReference type="Proteomes" id="UP000314294"/>
    </source>
</evidence>
<protein>
    <submittedName>
        <fullName evidence="1">Uncharacterized protein</fullName>
    </submittedName>
</protein>